<dbReference type="Pfam" id="PF00534">
    <property type="entry name" value="Glycos_transf_1"/>
    <property type="match status" value="1"/>
</dbReference>
<keyword evidence="4" id="KW-1185">Reference proteome</keyword>
<dbReference type="PANTHER" id="PTHR12526">
    <property type="entry name" value="GLYCOSYLTRANSFERASE"/>
    <property type="match status" value="1"/>
</dbReference>
<dbReference type="EMBL" id="JYFE01000025">
    <property type="protein sequence ID" value="KIT16852.1"/>
    <property type="molecule type" value="Genomic_DNA"/>
</dbReference>
<evidence type="ECO:0000313" key="4">
    <source>
        <dbReference type="Proteomes" id="UP000032232"/>
    </source>
</evidence>
<dbReference type="CDD" id="cd03801">
    <property type="entry name" value="GT4_PimA-like"/>
    <property type="match status" value="1"/>
</dbReference>
<accession>A0A0D1CQ41</accession>
<dbReference type="PATRIC" id="fig|935700.4.peg.1403"/>
<dbReference type="SUPFAM" id="SSF53756">
    <property type="entry name" value="UDP-Glycosyltransferase/glycogen phosphorylase"/>
    <property type="match status" value="1"/>
</dbReference>
<dbReference type="Proteomes" id="UP000032232">
    <property type="component" value="Unassembled WGS sequence"/>
</dbReference>
<dbReference type="InterPro" id="IPR001296">
    <property type="entry name" value="Glyco_trans_1"/>
</dbReference>
<feature type="domain" description="Glycosyltransferase subfamily 4-like N-terminal" evidence="2">
    <location>
        <begin position="20"/>
        <end position="204"/>
    </location>
</feature>
<dbReference type="Pfam" id="PF13439">
    <property type="entry name" value="Glyco_transf_4"/>
    <property type="match status" value="1"/>
</dbReference>
<dbReference type="Gene3D" id="3.40.50.2000">
    <property type="entry name" value="Glycogen Phosphorylase B"/>
    <property type="match status" value="2"/>
</dbReference>
<gene>
    <name evidence="3" type="primary">kanE_2</name>
    <name evidence="3" type="ORF">jaqu_13490</name>
</gene>
<dbReference type="OrthoDB" id="9790710at2"/>
<keyword evidence="3" id="KW-0328">Glycosyltransferase</keyword>
<evidence type="ECO:0000259" key="2">
    <source>
        <dbReference type="Pfam" id="PF13439"/>
    </source>
</evidence>
<keyword evidence="3" id="KW-0808">Transferase</keyword>
<dbReference type="PANTHER" id="PTHR12526:SF636">
    <property type="entry name" value="BLL3647 PROTEIN"/>
    <property type="match status" value="1"/>
</dbReference>
<sequence>MPIEPPKVGYVLKRYPRFSETFVVNEILAHEAAGWNLEIFALGPVEETHFQDAIAHVRAPVTRLIRPERSGAGWSMLMRAAQRFPGAVEALAAQGASHGDGMQALALACEARERGVTHLHAHFGTQAASVTRLAARIAGLSWSFTAHAKDIYHDYAEPVRLNLKMREADATITVSDYNLAHLRTLAGRDADRTIRIYNGLDLSRFDHMPPGSDAREILAVGRLVEKKGFHILLEALLVMKERGRPHPCRIIGSGEEEAALREQIAASGLEDIVTLAGPMAQSDVIAAMRGAAVLACPCVVGRDGNRDGLPTVVLEAMALGLPVVSSDVTGLPEIVRDGQTGLCVPEGDPLALADALGRMVGNDDLRMSVSSAARRLIEAEFDIDRNAARLREVFLGAAAPRLEGVA</sequence>
<organism evidence="3 4">
    <name type="scientific">Jannaschia aquimarina</name>
    <dbReference type="NCBI Taxonomy" id="935700"/>
    <lineage>
        <taxon>Bacteria</taxon>
        <taxon>Pseudomonadati</taxon>
        <taxon>Pseudomonadota</taxon>
        <taxon>Alphaproteobacteria</taxon>
        <taxon>Rhodobacterales</taxon>
        <taxon>Roseobacteraceae</taxon>
        <taxon>Jannaschia</taxon>
    </lineage>
</organism>
<name>A0A0D1CQ41_9RHOB</name>
<dbReference type="RefSeq" id="WP_043918188.1">
    <property type="nucleotide sequence ID" value="NZ_FZPF01000006.1"/>
</dbReference>
<reference evidence="3 4" key="1">
    <citation type="submission" date="2015-02" db="EMBL/GenBank/DDBJ databases">
        <title>Genome Sequence of Jannaschia aquimarina DSM28248, a member of the Roseobacter clade.</title>
        <authorList>
            <person name="Voget S."/>
            <person name="Daniel R."/>
        </authorList>
    </citation>
    <scope>NUCLEOTIDE SEQUENCE [LARGE SCALE GENOMIC DNA]</scope>
    <source>
        <strain evidence="3 4">GSW-M26</strain>
    </source>
</reference>
<proteinExistence type="predicted"/>
<dbReference type="InterPro" id="IPR028098">
    <property type="entry name" value="Glyco_trans_4-like_N"/>
</dbReference>
<comment type="caution">
    <text evidence="3">The sequence shown here is derived from an EMBL/GenBank/DDBJ whole genome shotgun (WGS) entry which is preliminary data.</text>
</comment>
<dbReference type="STRING" id="935700.jaqu_13490"/>
<dbReference type="EC" id="2.4.1.301" evidence="3"/>
<protein>
    <submittedName>
        <fullName evidence="3">KanE_2 protein</fullName>
        <ecNumber evidence="3">2.4.1.301</ecNumber>
    </submittedName>
</protein>
<feature type="domain" description="Glycosyl transferase family 1" evidence="1">
    <location>
        <begin position="213"/>
        <end position="375"/>
    </location>
</feature>
<dbReference type="GO" id="GO:0016757">
    <property type="term" value="F:glycosyltransferase activity"/>
    <property type="evidence" value="ECO:0007669"/>
    <property type="project" value="UniProtKB-KW"/>
</dbReference>
<dbReference type="AlphaFoldDB" id="A0A0D1CQ41"/>
<evidence type="ECO:0000259" key="1">
    <source>
        <dbReference type="Pfam" id="PF00534"/>
    </source>
</evidence>
<evidence type="ECO:0000313" key="3">
    <source>
        <dbReference type="EMBL" id="KIT16852.1"/>
    </source>
</evidence>